<comment type="subunit">
    <text evidence="4">Monomer.</text>
</comment>
<dbReference type="Gene3D" id="3.40.50.10700">
    <property type="entry name" value="AF0625-like"/>
    <property type="match status" value="1"/>
</dbReference>
<reference evidence="5" key="1">
    <citation type="submission" date="2022-12" db="EMBL/GenBank/DDBJ databases">
        <title>Isolation and characterisation of novel Methanocorpusculum spp. from native Australian herbivores indicates the genus is ancestrally host-associated.</title>
        <authorList>
            <person name="Volmer J.G."/>
            <person name="Soo R.M."/>
            <person name="Evans P.N."/>
            <person name="Hoedt E.C."/>
            <person name="Astorga Alsina A.L."/>
            <person name="Woodcroft B.J."/>
            <person name="Tyson G.W."/>
            <person name="Hugenholtz P."/>
            <person name="Morrison M."/>
        </authorList>
    </citation>
    <scope>NUCLEOTIDE SEQUENCE</scope>
    <source>
        <strain evidence="5">MG</strain>
    </source>
</reference>
<dbReference type="InterPro" id="IPR007508">
    <property type="entry name" value="DtdA"/>
</dbReference>
<comment type="similarity">
    <text evidence="4">Belongs to the DtdA deacylase family.</text>
</comment>
<accession>A0ABT4IG11</accession>
<keyword evidence="3 4" id="KW-0862">Zinc</keyword>
<dbReference type="SUPFAM" id="SSF142535">
    <property type="entry name" value="AF0625-like"/>
    <property type="match status" value="1"/>
</dbReference>
<dbReference type="Proteomes" id="UP001141422">
    <property type="component" value="Unassembled WGS sequence"/>
</dbReference>
<comment type="catalytic activity">
    <reaction evidence="4">
        <text>a D-aminoacyl-tRNA + H2O = a tRNA + a D-alpha-amino acid + H(+)</text>
        <dbReference type="Rhea" id="RHEA:13953"/>
        <dbReference type="Rhea" id="RHEA-COMP:10123"/>
        <dbReference type="Rhea" id="RHEA-COMP:10124"/>
        <dbReference type="ChEBI" id="CHEBI:15377"/>
        <dbReference type="ChEBI" id="CHEBI:15378"/>
        <dbReference type="ChEBI" id="CHEBI:59871"/>
        <dbReference type="ChEBI" id="CHEBI:78442"/>
        <dbReference type="ChEBI" id="CHEBI:79333"/>
        <dbReference type="EC" id="3.1.1.96"/>
    </reaction>
</comment>
<dbReference type="Gene3D" id="3.40.630.50">
    <property type="entry name" value="AF0625-like"/>
    <property type="match status" value="1"/>
</dbReference>
<protein>
    <recommendedName>
        <fullName evidence="4">D-aminoacyl-tRNA deacylase</fullName>
        <ecNumber evidence="4">3.1.1.96</ecNumber>
    </recommendedName>
</protein>
<dbReference type="InterPro" id="IPR018033">
    <property type="entry name" value="Deacylase_DtdA_archaea"/>
</dbReference>
<proteinExistence type="inferred from homology"/>
<evidence type="ECO:0000256" key="3">
    <source>
        <dbReference type="ARBA" id="ARBA00022833"/>
    </source>
</evidence>
<evidence type="ECO:0000256" key="4">
    <source>
        <dbReference type="HAMAP-Rule" id="MF_00562"/>
    </source>
</evidence>
<dbReference type="InterPro" id="IPR036866">
    <property type="entry name" value="RibonucZ/Hydroxyglut_hydro"/>
</dbReference>
<organism evidence="5 6">
    <name type="scientific">Methanocorpusculum petauri</name>
    <dbReference type="NCBI Taxonomy" id="3002863"/>
    <lineage>
        <taxon>Archaea</taxon>
        <taxon>Methanobacteriati</taxon>
        <taxon>Methanobacteriota</taxon>
        <taxon>Stenosarchaea group</taxon>
        <taxon>Methanomicrobia</taxon>
        <taxon>Methanomicrobiales</taxon>
        <taxon>Methanocorpusculaceae</taxon>
        <taxon>Methanocorpusculum</taxon>
    </lineage>
</organism>
<dbReference type="PANTHER" id="PTHR34667">
    <property type="entry name" value="D-AMINOACYL-TRNA DEACYLASE"/>
    <property type="match status" value="1"/>
</dbReference>
<dbReference type="HAMAP" id="MF_00562">
    <property type="entry name" value="Deacylase_DtdA"/>
    <property type="match status" value="1"/>
</dbReference>
<keyword evidence="1 4" id="KW-0479">Metal-binding</keyword>
<evidence type="ECO:0000313" key="6">
    <source>
        <dbReference type="Proteomes" id="UP001141422"/>
    </source>
</evidence>
<evidence type="ECO:0000256" key="1">
    <source>
        <dbReference type="ARBA" id="ARBA00022723"/>
    </source>
</evidence>
<evidence type="ECO:0000256" key="2">
    <source>
        <dbReference type="ARBA" id="ARBA00022801"/>
    </source>
</evidence>
<comment type="catalytic activity">
    <reaction evidence="4">
        <text>glycyl-tRNA(Ala) + H2O = tRNA(Ala) + glycine + H(+)</text>
        <dbReference type="Rhea" id="RHEA:53744"/>
        <dbReference type="Rhea" id="RHEA-COMP:9657"/>
        <dbReference type="Rhea" id="RHEA-COMP:13640"/>
        <dbReference type="ChEBI" id="CHEBI:15377"/>
        <dbReference type="ChEBI" id="CHEBI:15378"/>
        <dbReference type="ChEBI" id="CHEBI:57305"/>
        <dbReference type="ChEBI" id="CHEBI:78442"/>
        <dbReference type="ChEBI" id="CHEBI:78522"/>
        <dbReference type="EC" id="3.1.1.96"/>
    </reaction>
</comment>
<sequence length="442" mass="48354">MKIDIIHSTTDIAGVNLRAAIDNLIQNPPDEGWPLLSKHEVTFHEWNDRIINADDDITCPDADLVIFLARHASINPVPVLTVHPAGNFTTADLGGNPRELGITAPAWMRAVLRNHQKYVPEGFRVSYEITHHGPTNIHAPYFFVEVGSTETEWRNMHAVRAAATSILMADPEEEIIPLIGFGGTHYAVRQTAIALETRGAFGHMMHTRNIAGVDAAMIRQMIAKSGAIAAHVDKKAMSKSEAAHIEGLLEELGIPEVTESDLHKIGTMPWEIWTNFLSFAKEIDPAIKLFPHGEIDAGDPVSITLPEDFFSEAFGGREEILFAELDRIGGVFHTTGKSGKVLPILLTTAARRRDIAGDLIASSIQQITRTQGTTVEGDRITITRRQFDARLARMQGVPSGPLFGKLVAGESVTVPDGRTVTPEMVTKTVQSTIHIPGLENYS</sequence>
<comment type="cofactor">
    <cofactor evidence="4">
        <name>Zn(2+)</name>
        <dbReference type="ChEBI" id="CHEBI:29105"/>
    </cofactor>
    <text evidence="4">Binds 2 Zn(2+) ions per subunit.</text>
</comment>
<dbReference type="EMBL" id="JAPTGB010000007">
    <property type="protein sequence ID" value="MCZ0860491.1"/>
    <property type="molecule type" value="Genomic_DNA"/>
</dbReference>
<comment type="function">
    <text evidence="4">D-aminoacyl-tRNA deacylase with broad substrate specificity. By recycling D-aminoacyl-tRNA to D-amino acids and free tRNA molecules, this enzyme counteracts the toxicity associated with the formation of D-aminoacyl-tRNA entities in vivo.</text>
</comment>
<evidence type="ECO:0000313" key="5">
    <source>
        <dbReference type="EMBL" id="MCZ0860491.1"/>
    </source>
</evidence>
<gene>
    <name evidence="4" type="primary">dtdA</name>
    <name evidence="5" type="ORF">O0S10_04500</name>
</gene>
<keyword evidence="2 4" id="KW-0378">Hydrolase</keyword>
<name>A0ABT4IG11_9EURY</name>
<dbReference type="Pfam" id="PF04414">
    <property type="entry name" value="tRNA_deacylase"/>
    <property type="match status" value="1"/>
</dbReference>
<comment type="caution">
    <text evidence="5">The sequence shown here is derived from an EMBL/GenBank/DDBJ whole genome shotgun (WGS) entry which is preliminary data.</text>
</comment>
<keyword evidence="6" id="KW-1185">Reference proteome</keyword>
<dbReference type="Gene3D" id="3.60.15.10">
    <property type="entry name" value="Ribonuclease Z/Hydroxyacylglutathione hydrolase-like"/>
    <property type="match status" value="1"/>
</dbReference>
<dbReference type="EC" id="3.1.1.96" evidence="4"/>
<dbReference type="RefSeq" id="WP_268924702.1">
    <property type="nucleotide sequence ID" value="NZ_JAPTGB010000007.1"/>
</dbReference>
<dbReference type="PANTHER" id="PTHR34667:SF1">
    <property type="entry name" value="D-AMINOACYL-TRNA DEACYLASE"/>
    <property type="match status" value="1"/>
</dbReference>